<feature type="non-terminal residue" evidence="2">
    <location>
        <position position="1"/>
    </location>
</feature>
<organism evidence="2 3">
    <name type="scientific">Austropuccinia psidii MF-1</name>
    <dbReference type="NCBI Taxonomy" id="1389203"/>
    <lineage>
        <taxon>Eukaryota</taxon>
        <taxon>Fungi</taxon>
        <taxon>Dikarya</taxon>
        <taxon>Basidiomycota</taxon>
        <taxon>Pucciniomycotina</taxon>
        <taxon>Pucciniomycetes</taxon>
        <taxon>Pucciniales</taxon>
        <taxon>Sphaerophragmiaceae</taxon>
        <taxon>Austropuccinia</taxon>
    </lineage>
</organism>
<comment type="caution">
    <text evidence="2">The sequence shown here is derived from an EMBL/GenBank/DDBJ whole genome shotgun (WGS) entry which is preliminary data.</text>
</comment>
<proteinExistence type="predicted"/>
<reference evidence="2" key="1">
    <citation type="submission" date="2021-03" db="EMBL/GenBank/DDBJ databases">
        <title>Draft genome sequence of rust myrtle Austropuccinia psidii MF-1, a brazilian biotype.</title>
        <authorList>
            <person name="Quecine M.C."/>
            <person name="Pachon D.M.R."/>
            <person name="Bonatelli M.L."/>
            <person name="Correr F.H."/>
            <person name="Franceschini L.M."/>
            <person name="Leite T.F."/>
            <person name="Margarido G.R.A."/>
            <person name="Almeida C.A."/>
            <person name="Ferrarezi J.A."/>
            <person name="Labate C.A."/>
        </authorList>
    </citation>
    <scope>NUCLEOTIDE SEQUENCE</scope>
    <source>
        <strain evidence="2">MF-1</strain>
    </source>
</reference>
<keyword evidence="3" id="KW-1185">Reference proteome</keyword>
<feature type="region of interest" description="Disordered" evidence="1">
    <location>
        <begin position="61"/>
        <end position="87"/>
    </location>
</feature>
<feature type="region of interest" description="Disordered" evidence="1">
    <location>
        <begin position="180"/>
        <end position="203"/>
    </location>
</feature>
<dbReference type="EMBL" id="AVOT02114629">
    <property type="protein sequence ID" value="MBW0583237.1"/>
    <property type="molecule type" value="Genomic_DNA"/>
</dbReference>
<protein>
    <submittedName>
        <fullName evidence="2">Uncharacterized protein</fullName>
    </submittedName>
</protein>
<accession>A0A9Q3Q4Y8</accession>
<name>A0A9Q3Q4Y8_9BASI</name>
<dbReference type="Proteomes" id="UP000765509">
    <property type="component" value="Unassembled WGS sequence"/>
</dbReference>
<evidence type="ECO:0000256" key="1">
    <source>
        <dbReference type="SAM" id="MobiDB-lite"/>
    </source>
</evidence>
<dbReference type="AlphaFoldDB" id="A0A9Q3Q4Y8"/>
<evidence type="ECO:0000313" key="3">
    <source>
        <dbReference type="Proteomes" id="UP000765509"/>
    </source>
</evidence>
<sequence>VETVDLDFLCNLTPITLVSVVPYLYPEALWTKNTRSQRNPAVLTPTARVPLDCTSSVHQLSADLNRGPPMEGAAPTRRGGMKSRRSRSFSGLVGGYPGISEGAGARLGEAEDEECKESAEEEEFDETEVATALEGVPEASEVANPAHLDQPLVSQGEQNFLKMMEKMTQFMDKLTIAVTPKDNSKGPAFTTPSMKAPDSFDGT</sequence>
<gene>
    <name evidence="2" type="ORF">O181_122952</name>
</gene>
<evidence type="ECO:0000313" key="2">
    <source>
        <dbReference type="EMBL" id="MBW0583237.1"/>
    </source>
</evidence>